<accession>A0A6C0J596</accession>
<dbReference type="AlphaFoldDB" id="A0A6C0J596"/>
<sequence length="435" mass="50761">MYLKNRYLILSILLILIIIFIGFFGHLLNINNIETFATDDILYVSDNMYNFKQSLNIDLNTFNNVLNNYKTKKELLLNTTKYNSLSLLIDPYVNYFYLNNTNNNNYENYNKNGIFLYITSSILVTDTCVWDIENKTVGYVFPSDYYFIQAFIKAYKIDINKVNLVQFSIDDLIKKELPEFDVLITYVIPDSEYMVIIEHLKYFINGFNDVDLDRLKAFYPFLKEKNDYIGNFLSKNMKGFISNVKTIIPEMNYVIIKNIPVISNIQETFITRLEMPEGYIEGKDYKNVNSSNLELISELYNDRNYGCYGNNIVNNKFECDSMYNIDGTGKNYYSVWDKKCNTDSDCPFYSKNYLSGGCLKDGFCELPIGVKRTGFMKYDDEGLNTPMCYNCEDTTDLECCKKNDGKIIAYAFPNEFDRRVERGLTPVIAPLKYII</sequence>
<evidence type="ECO:0000256" key="1">
    <source>
        <dbReference type="SAM" id="Phobius"/>
    </source>
</evidence>
<proteinExistence type="predicted"/>
<keyword evidence="1" id="KW-1133">Transmembrane helix</keyword>
<name>A0A6C0J596_9ZZZZ</name>
<protein>
    <submittedName>
        <fullName evidence="2">Uncharacterized protein</fullName>
    </submittedName>
</protein>
<keyword evidence="1" id="KW-0472">Membrane</keyword>
<evidence type="ECO:0000313" key="2">
    <source>
        <dbReference type="EMBL" id="QHT99127.1"/>
    </source>
</evidence>
<organism evidence="2">
    <name type="scientific">viral metagenome</name>
    <dbReference type="NCBI Taxonomy" id="1070528"/>
    <lineage>
        <taxon>unclassified sequences</taxon>
        <taxon>metagenomes</taxon>
        <taxon>organismal metagenomes</taxon>
    </lineage>
</organism>
<reference evidence="2" key="1">
    <citation type="journal article" date="2020" name="Nature">
        <title>Giant virus diversity and host interactions through global metagenomics.</title>
        <authorList>
            <person name="Schulz F."/>
            <person name="Roux S."/>
            <person name="Paez-Espino D."/>
            <person name="Jungbluth S."/>
            <person name="Walsh D.A."/>
            <person name="Denef V.J."/>
            <person name="McMahon K.D."/>
            <person name="Konstantinidis K.T."/>
            <person name="Eloe-Fadrosh E.A."/>
            <person name="Kyrpides N.C."/>
            <person name="Woyke T."/>
        </authorList>
    </citation>
    <scope>NUCLEOTIDE SEQUENCE</scope>
    <source>
        <strain evidence="2">GVMAG-M-3300025695-21</strain>
    </source>
</reference>
<dbReference type="EMBL" id="MN740303">
    <property type="protein sequence ID" value="QHT99127.1"/>
    <property type="molecule type" value="Genomic_DNA"/>
</dbReference>
<keyword evidence="1" id="KW-0812">Transmembrane</keyword>
<feature type="transmembrane region" description="Helical" evidence="1">
    <location>
        <begin position="7"/>
        <end position="28"/>
    </location>
</feature>